<keyword evidence="3" id="KW-1185">Reference proteome</keyword>
<sequence length="1000" mass="113780">MSISAYSYEADRAKRLIFGSYTFSFDDEHLIITDGKTEHYISWKEYEKFIPILTPCTMPFIKDGEIIEKDNTTVYRSVYEALEYMLNYNPERFDPSTTLCAMPFIKDGEIVRVPNSTVYAAVQNSLQNILANIFNSETTEIKLPYITDAKEIKSKTATLFTSLNDLMTYIINTPQPTTAFDPNSTVCSVPFINDSSLIELRDSTVNESLKASLMKIIDFNSFMNTYNSFINVSYTSKEGEPKTIDTAVYEIKASMTKLNSLTFDGDSSVNSMTSGKTILTKEYLKSHVSEFSEIEKEGGIKFDPLGFIFDLANAGVSFAEWTTIQSEINAIWTFLGSKAGMGELVDAARTLGETGNFVDGFKRLVSNVLTNTKKLFRYTVHNGQIFEQVATNPPVMAALMMVRDINEEEEELQDTGQVIRDIKNVYPEVIDLFRGVNDSISNHSITIDEENKLTDYIFVIIAELMKRINEKGIDDIINVSDVMMKRNFHSLFTEPKTEYSLYDVITELMKKINDNKNSGGRVELEVNDVNEKLDNKADKNHVHYISSDEQIITDYHGYLTQDEEVNTEDVNERRYKFIRAEGYDIRCVINYDTTGKAPEAFDYNDEIYASYFFVNDVLVEPRFTLMVKSKITVEDAIKNKADVNHMHPELNQEIVNLRRDLITEHNDINSLQTSLDSKADKNHTHESFTTVRADDIILNFDLGSSAPLENPSTSVKDTLNSLDSKCTNIEGHVRNFETYELPALLDKKADKEHTHEFFTTIRADEIILNWAIASSSMRDEDMCTNLKDMVVDLANKTDKIYVDEELNRYDTKAMSYTEEAKEWVDENYVKKSEVNDAVNGKINERFSNIDSITVNDIQLHHQLPGQKNVKYNNLTNILDGFDEFRTNATNAIASMKNEILQAIYPVGSLYTSMNSTNPASVLGFGTWQQIVDKFLYCANSSNQTGGSKKILEANLPPHKHTGTTNFSGYHTHTFDDHYVANWQKDFNSDNTFRPLDTTCK</sequence>
<protein>
    <recommendedName>
        <fullName evidence="1">Baseplate structural protein Gp10 C-terminal domain-containing protein</fullName>
    </recommendedName>
</protein>
<evidence type="ECO:0000313" key="3">
    <source>
        <dbReference type="Proteomes" id="UP000001542"/>
    </source>
</evidence>
<dbReference type="Pfam" id="PF21939">
    <property type="entry name" value="Gp10_C"/>
    <property type="match status" value="1"/>
</dbReference>
<reference evidence="2" key="2">
    <citation type="journal article" date="2007" name="Science">
        <title>Draft genome sequence of the sexually transmitted pathogen Trichomonas vaginalis.</title>
        <authorList>
            <person name="Carlton J.M."/>
            <person name="Hirt R.P."/>
            <person name="Silva J.C."/>
            <person name="Delcher A.L."/>
            <person name="Schatz M."/>
            <person name="Zhao Q."/>
            <person name="Wortman J.R."/>
            <person name="Bidwell S.L."/>
            <person name="Alsmark U.C.M."/>
            <person name="Besteiro S."/>
            <person name="Sicheritz-Ponten T."/>
            <person name="Noel C.J."/>
            <person name="Dacks J.B."/>
            <person name="Foster P.G."/>
            <person name="Simillion C."/>
            <person name="Van de Peer Y."/>
            <person name="Miranda-Saavedra D."/>
            <person name="Barton G.J."/>
            <person name="Westrop G.D."/>
            <person name="Mueller S."/>
            <person name="Dessi D."/>
            <person name="Fiori P.L."/>
            <person name="Ren Q."/>
            <person name="Paulsen I."/>
            <person name="Zhang H."/>
            <person name="Bastida-Corcuera F.D."/>
            <person name="Simoes-Barbosa A."/>
            <person name="Brown M.T."/>
            <person name="Hayes R.D."/>
            <person name="Mukherjee M."/>
            <person name="Okumura C.Y."/>
            <person name="Schneider R."/>
            <person name="Smith A.J."/>
            <person name="Vanacova S."/>
            <person name="Villalvazo M."/>
            <person name="Haas B.J."/>
            <person name="Pertea M."/>
            <person name="Feldblyum T.V."/>
            <person name="Utterback T.R."/>
            <person name="Shu C.L."/>
            <person name="Osoegawa K."/>
            <person name="de Jong P.J."/>
            <person name="Hrdy I."/>
            <person name="Horvathova L."/>
            <person name="Zubacova Z."/>
            <person name="Dolezal P."/>
            <person name="Malik S.B."/>
            <person name="Logsdon J.M. Jr."/>
            <person name="Henze K."/>
            <person name="Gupta A."/>
            <person name="Wang C.C."/>
            <person name="Dunne R.L."/>
            <person name="Upcroft J.A."/>
            <person name="Upcroft P."/>
            <person name="White O."/>
            <person name="Salzberg S.L."/>
            <person name="Tang P."/>
            <person name="Chiu C.-H."/>
            <person name="Lee Y.-S."/>
            <person name="Embley T.M."/>
            <person name="Coombs G.H."/>
            <person name="Mottram J.C."/>
            <person name="Tachezy J."/>
            <person name="Fraser-Liggett C.M."/>
            <person name="Johnson P.J."/>
        </authorList>
    </citation>
    <scope>NUCLEOTIDE SEQUENCE [LARGE SCALE GENOMIC DNA]</scope>
    <source>
        <strain evidence="2">G3</strain>
    </source>
</reference>
<evidence type="ECO:0000313" key="2">
    <source>
        <dbReference type="EMBL" id="EAX93400.1"/>
    </source>
</evidence>
<dbReference type="InterPro" id="IPR053827">
    <property type="entry name" value="Gp10_C"/>
</dbReference>
<reference evidence="2" key="1">
    <citation type="submission" date="2006-10" db="EMBL/GenBank/DDBJ databases">
        <authorList>
            <person name="Amadeo P."/>
            <person name="Zhao Q."/>
            <person name="Wortman J."/>
            <person name="Fraser-Liggett C."/>
            <person name="Carlton J."/>
        </authorList>
    </citation>
    <scope>NUCLEOTIDE SEQUENCE</scope>
    <source>
        <strain evidence="2">G3</strain>
    </source>
</reference>
<organism evidence="2 3">
    <name type="scientific">Trichomonas vaginalis (strain ATCC PRA-98 / G3)</name>
    <dbReference type="NCBI Taxonomy" id="412133"/>
    <lineage>
        <taxon>Eukaryota</taxon>
        <taxon>Metamonada</taxon>
        <taxon>Parabasalia</taxon>
        <taxon>Trichomonadida</taxon>
        <taxon>Trichomonadidae</taxon>
        <taxon>Trichomonas</taxon>
    </lineage>
</organism>
<accession>A2FNY0</accession>
<dbReference type="Pfam" id="PF12789">
    <property type="entry name" value="PTR"/>
    <property type="match status" value="3"/>
</dbReference>
<dbReference type="RefSeq" id="XP_001306330.1">
    <property type="nucleotide sequence ID" value="XM_001306329.1"/>
</dbReference>
<gene>
    <name evidence="2" type="ORF">TVAG_275150</name>
</gene>
<proteinExistence type="predicted"/>
<dbReference type="AlphaFoldDB" id="A2FNY0"/>
<dbReference type="PANTHER" id="PTHR19051">
    <property type="entry name" value="KERATIN-ASSOCIATED PROTEIN"/>
    <property type="match status" value="1"/>
</dbReference>
<dbReference type="PANTHER" id="PTHR19051:SF32">
    <property type="entry name" value="KERATIN-ASSOCIATED PROTEIN 13-3"/>
    <property type="match status" value="1"/>
</dbReference>
<dbReference type="KEGG" id="tva:4751118"/>
<dbReference type="EMBL" id="DS113915">
    <property type="protein sequence ID" value="EAX93400.1"/>
    <property type="molecule type" value="Genomic_DNA"/>
</dbReference>
<dbReference type="VEuPathDB" id="TrichDB:TVAG_275150"/>
<evidence type="ECO:0000259" key="1">
    <source>
        <dbReference type="Pfam" id="PF21939"/>
    </source>
</evidence>
<feature type="domain" description="Baseplate structural protein Gp10 C-terminal" evidence="1">
    <location>
        <begin position="899"/>
        <end position="968"/>
    </location>
</feature>
<dbReference type="InParanoid" id="A2FNY0"/>
<dbReference type="Proteomes" id="UP000001542">
    <property type="component" value="Unassembled WGS sequence"/>
</dbReference>
<name>A2FNY0_TRIV3</name>
<dbReference type="VEuPathDB" id="TrichDB:TVAGG3_0102010"/>